<evidence type="ECO:0000313" key="3">
    <source>
        <dbReference type="Proteomes" id="UP000015455"/>
    </source>
</evidence>
<proteinExistence type="predicted"/>
<name>T0AW11_9RHOO</name>
<sequence length="393" mass="43131">MRTRSRITEPCGRDLLFERSGLGFVEVDKLIGLVYSGTQETVPWTRVLERMRELLDANYVALILRVPNSEQPLQVVFAGEAQPERAAVFSTSLTTIDPFFNLPRDRMVMLEELVDDEDWLQGSYYREFHAPLNIRYYIGADIGMGPEPSCRLRVSRPPSAARFGERELAICSLLLPHLVIAVQLRAGLDIAAVESHFYAGMLDRLSVGVVFLDKEKRILKANRAASAILEQRDGLSIVNGGLSAAFPAENHELRSLIERAVSAGGQSQPGVVSGMSVSRSSGRSNLGVAVRAAPLTEWSEPSSRPAALVILRDSEAHVLASHDELKQLYRLTTAEANLAVQLMAGCTVEEAAQRLNVTRNTARCQIRAVFAKTGVTRQTELLRVLLSGVAPLA</sequence>
<dbReference type="Proteomes" id="UP000015455">
    <property type="component" value="Unassembled WGS sequence"/>
</dbReference>
<dbReference type="EMBL" id="ATJV01000070">
    <property type="protein sequence ID" value="EPZ14778.1"/>
    <property type="molecule type" value="Genomic_DNA"/>
</dbReference>
<gene>
    <name evidence="2" type="ORF">M622_04810</name>
</gene>
<dbReference type="InterPro" id="IPR000792">
    <property type="entry name" value="Tscrpt_reg_LuxR_C"/>
</dbReference>
<dbReference type="eggNOG" id="COG2771">
    <property type="taxonomic scope" value="Bacteria"/>
</dbReference>
<evidence type="ECO:0000259" key="1">
    <source>
        <dbReference type="SMART" id="SM00421"/>
    </source>
</evidence>
<comment type="caution">
    <text evidence="2">The sequence shown here is derived from an EMBL/GenBank/DDBJ whole genome shotgun (WGS) entry which is preliminary data.</text>
</comment>
<organism evidence="2 3">
    <name type="scientific">Thauera terpenica 58Eu</name>
    <dbReference type="NCBI Taxonomy" id="1348657"/>
    <lineage>
        <taxon>Bacteria</taxon>
        <taxon>Pseudomonadati</taxon>
        <taxon>Pseudomonadota</taxon>
        <taxon>Betaproteobacteria</taxon>
        <taxon>Rhodocyclales</taxon>
        <taxon>Zoogloeaceae</taxon>
        <taxon>Thauera</taxon>
    </lineage>
</organism>
<accession>T0AW11</accession>
<dbReference type="STRING" id="1348657.M622_04810"/>
<dbReference type="InterPro" id="IPR016032">
    <property type="entry name" value="Sig_transdc_resp-reg_C-effctor"/>
</dbReference>
<dbReference type="AlphaFoldDB" id="T0AW11"/>
<dbReference type="InterPro" id="IPR036388">
    <property type="entry name" value="WH-like_DNA-bd_sf"/>
</dbReference>
<protein>
    <recommendedName>
        <fullName evidence="1">HTH luxR-type domain-containing protein</fullName>
    </recommendedName>
</protein>
<keyword evidence="3" id="KW-1185">Reference proteome</keyword>
<dbReference type="SUPFAM" id="SSF46894">
    <property type="entry name" value="C-terminal effector domain of the bipartite response regulators"/>
    <property type="match status" value="1"/>
</dbReference>
<dbReference type="GO" id="GO:0006355">
    <property type="term" value="P:regulation of DNA-templated transcription"/>
    <property type="evidence" value="ECO:0007669"/>
    <property type="project" value="InterPro"/>
</dbReference>
<dbReference type="PATRIC" id="fig|1348657.5.peg.2717"/>
<dbReference type="GO" id="GO:0003677">
    <property type="term" value="F:DNA binding"/>
    <property type="evidence" value="ECO:0007669"/>
    <property type="project" value="InterPro"/>
</dbReference>
<reference evidence="2 3" key="1">
    <citation type="submission" date="2013-06" db="EMBL/GenBank/DDBJ databases">
        <title>Draft genome sequence of Thauera terpenica.</title>
        <authorList>
            <person name="Liu B."/>
            <person name="Frostegard A.H."/>
            <person name="Shapleigh J.P."/>
        </authorList>
    </citation>
    <scope>NUCLEOTIDE SEQUENCE [LARGE SCALE GENOMIC DNA]</scope>
    <source>
        <strain evidence="2 3">58Eu</strain>
    </source>
</reference>
<dbReference type="SMART" id="SM00421">
    <property type="entry name" value="HTH_LUXR"/>
    <property type="match status" value="1"/>
</dbReference>
<feature type="domain" description="HTH luxR-type" evidence="1">
    <location>
        <begin position="328"/>
        <end position="385"/>
    </location>
</feature>
<dbReference type="Gene3D" id="1.10.10.10">
    <property type="entry name" value="Winged helix-like DNA-binding domain superfamily/Winged helix DNA-binding domain"/>
    <property type="match status" value="1"/>
</dbReference>
<evidence type="ECO:0000313" key="2">
    <source>
        <dbReference type="EMBL" id="EPZ14778.1"/>
    </source>
</evidence>
<dbReference type="RefSeq" id="WP_021250120.1">
    <property type="nucleotide sequence ID" value="NZ_ATJV01000070.1"/>
</dbReference>